<dbReference type="InterPro" id="IPR053143">
    <property type="entry name" value="Arylsulfate_ST"/>
</dbReference>
<dbReference type="AlphaFoldDB" id="A0A450TAM7"/>
<keyword evidence="2" id="KW-0808">Transferase</keyword>
<evidence type="ECO:0000256" key="1">
    <source>
        <dbReference type="SAM" id="SignalP"/>
    </source>
</evidence>
<evidence type="ECO:0000313" key="3">
    <source>
        <dbReference type="EMBL" id="VFJ64584.1"/>
    </source>
</evidence>
<gene>
    <name evidence="3" type="ORF">BECKFM1743A_GA0114220_103601</name>
    <name evidence="4" type="ORF">BECKFM1743B_GA0114221_103601</name>
    <name evidence="2" type="ORF">BECKFM1743C_GA0114222_103531</name>
</gene>
<dbReference type="GO" id="GO:0004062">
    <property type="term" value="F:aryl sulfotransferase activity"/>
    <property type="evidence" value="ECO:0007669"/>
    <property type="project" value="InterPro"/>
</dbReference>
<protein>
    <submittedName>
        <fullName evidence="2">Arylsulfotransferase (ASST)</fullName>
    </submittedName>
</protein>
<sequence length="558" mass="62574">MNKIANPVFLICLFSSTAVLGGMPVTPLEFVSEPAIEVNSNPAVPLAAILTFETSTPVETQVDITAGDKHRRLEFGHRESRKQQLALVGFQAGLDHEIHVTISDAEGNAPPVTRTLVFTAPRLPTEVEEFPLIEIKRRTNAPMEPGTTLFNLRRHAPPLCMAPDQAKKYGESLGLLVAVDAAGDVIWYYRGDARISDFELLANGNIVFLTWDSRAVEIDLLGNVIAQWYAKGRPQGVSDGRTPVDTLTLHHDIDELPNGNFLVLGTTRRQIADYRTSELNEHAPRKAQWLMGDEVIEFERNGDVVWRWDAFDHLDVHRIGYETFGPYWPRRGFPETLDWSHANTVTPLDDGAILISFRHQSAVTKVDRRNGEIVWIAGAPSGWSPRLPPKLLRMKGKGKWFWHQHWPTMSPDGAMLIFDNAVFQANPFDEPVRPAQTGSRIVEYVLDEEAMTIEERWSSQNLQDPPVASFAMGSAQYLPETGNLLAGYGLVVSLGEEGAGDWGEVFGRGRFWSRIREYTHASPPEVVWELELRARENDRGLGWGSFGAKRVESFPPRR</sequence>
<dbReference type="EMBL" id="CAADFA010000353">
    <property type="protein sequence ID" value="VFJ63750.1"/>
    <property type="molecule type" value="Genomic_DNA"/>
</dbReference>
<dbReference type="Gene3D" id="2.130.10.10">
    <property type="entry name" value="YVTN repeat-like/Quinoprotein amine dehydrogenase"/>
    <property type="match status" value="1"/>
</dbReference>
<keyword evidence="1" id="KW-0732">Signal</keyword>
<evidence type="ECO:0000313" key="4">
    <source>
        <dbReference type="EMBL" id="VFK15209.1"/>
    </source>
</evidence>
<accession>A0A450TAM7</accession>
<feature type="chain" id="PRO_5036354143" evidence="1">
    <location>
        <begin position="21"/>
        <end position="558"/>
    </location>
</feature>
<organism evidence="2">
    <name type="scientific">Candidatus Kentrum sp. FM</name>
    <dbReference type="NCBI Taxonomy" id="2126340"/>
    <lineage>
        <taxon>Bacteria</taxon>
        <taxon>Pseudomonadati</taxon>
        <taxon>Pseudomonadota</taxon>
        <taxon>Gammaproteobacteria</taxon>
        <taxon>Candidatus Kentrum</taxon>
    </lineage>
</organism>
<reference evidence="2" key="1">
    <citation type="submission" date="2019-02" db="EMBL/GenBank/DDBJ databases">
        <authorList>
            <person name="Gruber-Vodicka R. H."/>
            <person name="Seah K. B. B."/>
        </authorList>
    </citation>
    <scope>NUCLEOTIDE SEQUENCE</scope>
    <source>
        <strain evidence="3">BECK_BZ163</strain>
        <strain evidence="4">BECK_BZ164</strain>
        <strain evidence="2">BECK_BZ165</strain>
    </source>
</reference>
<evidence type="ECO:0000313" key="2">
    <source>
        <dbReference type="EMBL" id="VFJ63750.1"/>
    </source>
</evidence>
<proteinExistence type="predicted"/>
<dbReference type="PANTHER" id="PTHR35340">
    <property type="entry name" value="PQQ ENZYME REPEAT PROTEIN-RELATED"/>
    <property type="match status" value="1"/>
</dbReference>
<dbReference type="EMBL" id="CAADEZ010000360">
    <property type="protein sequence ID" value="VFJ64584.1"/>
    <property type="molecule type" value="Genomic_DNA"/>
</dbReference>
<dbReference type="InterPro" id="IPR015943">
    <property type="entry name" value="WD40/YVTN_repeat-like_dom_sf"/>
</dbReference>
<dbReference type="EMBL" id="CAADFL010000360">
    <property type="protein sequence ID" value="VFK15209.1"/>
    <property type="molecule type" value="Genomic_DNA"/>
</dbReference>
<dbReference type="InterPro" id="IPR010262">
    <property type="entry name" value="Arylsulfotransferase_bact"/>
</dbReference>
<dbReference type="PANTHER" id="PTHR35340:SF5">
    <property type="entry name" value="ASST-DOMAIN-CONTAINING PROTEIN"/>
    <property type="match status" value="1"/>
</dbReference>
<dbReference type="Pfam" id="PF05935">
    <property type="entry name" value="Arylsulfotrans"/>
    <property type="match status" value="1"/>
</dbReference>
<dbReference type="SUPFAM" id="SSF63829">
    <property type="entry name" value="Calcium-dependent phosphotriesterase"/>
    <property type="match status" value="1"/>
</dbReference>
<feature type="signal peptide" evidence="1">
    <location>
        <begin position="1"/>
        <end position="20"/>
    </location>
</feature>
<name>A0A450TAM7_9GAMM</name>